<evidence type="ECO:0000256" key="4">
    <source>
        <dbReference type="ARBA" id="ARBA00022475"/>
    </source>
</evidence>
<feature type="transmembrane region" description="Helical" evidence="12">
    <location>
        <begin position="307"/>
        <end position="329"/>
    </location>
</feature>
<keyword evidence="11 12" id="KW-0472">Membrane</keyword>
<sequence>MRTDILALVVGWTLILLCAPLAVVGLATPFLGDGQEFAVRAFLPPVLVSGVLGFLLKRWGTRDDSNERLRDREAFAAVALGWPVVVAIGALPFWLGGMFNGPNEFLAGNVDLSTAAVGYIHSWFESMSGFTTTGATVIDPSTSPICTAAVTDCIAAQPRGLLLWRSLTQWLGGMGIIMLGILIISRFLGGGMSVARAELTGPSLSRLRPRLAQTAKVLWTIYIALTFAEMALLRYVGKLSLFDSVNHALTTMPSGGYSTYDAGIMHFESATVEWIIIFFMVATGINFTLYHFLWLKEWFNVVTNSELQVYLAVLLGSWTIMTVNLVMAADVSSTDSFRLAAFQAASIGTSTGYATADFAAWPILSKVILLLLMIVGACAGSTSGGLKILRLRIAFLLARREISRISSPRKVHVVRMDGEVVDDDKLWIIVGMLSWWAVIAMMGLLMLSLIEVDLDLESIIGLVVSSLGNTGPTLGSFGPTQTWAGLHWGSLILTSGLMWLGRLELLTVLVLISPRVWKK</sequence>
<organism evidence="13">
    <name type="scientific">uncultured marine group II/III euryarchaeote KM3_85_D06</name>
    <dbReference type="NCBI Taxonomy" id="1456528"/>
    <lineage>
        <taxon>Archaea</taxon>
        <taxon>Methanobacteriati</taxon>
        <taxon>Methanobacteriota</taxon>
        <taxon>environmental samples</taxon>
    </lineage>
</organism>
<feature type="transmembrane region" description="Helical" evidence="12">
    <location>
        <begin position="426"/>
        <end position="450"/>
    </location>
</feature>
<keyword evidence="10" id="KW-0406">Ion transport</keyword>
<evidence type="ECO:0000256" key="10">
    <source>
        <dbReference type="ARBA" id="ARBA00023065"/>
    </source>
</evidence>
<dbReference type="GO" id="GO:0015379">
    <property type="term" value="F:potassium:chloride symporter activity"/>
    <property type="evidence" value="ECO:0007669"/>
    <property type="project" value="InterPro"/>
</dbReference>
<evidence type="ECO:0000256" key="9">
    <source>
        <dbReference type="ARBA" id="ARBA00022989"/>
    </source>
</evidence>
<evidence type="ECO:0000256" key="11">
    <source>
        <dbReference type="ARBA" id="ARBA00023136"/>
    </source>
</evidence>
<dbReference type="AlphaFoldDB" id="A0A075HX06"/>
<keyword evidence="3" id="KW-0813">Transport</keyword>
<evidence type="ECO:0000256" key="2">
    <source>
        <dbReference type="ARBA" id="ARBA00009137"/>
    </source>
</evidence>
<evidence type="ECO:0000256" key="5">
    <source>
        <dbReference type="ARBA" id="ARBA00022519"/>
    </source>
</evidence>
<feature type="transmembrane region" description="Helical" evidence="12">
    <location>
        <begin position="367"/>
        <end position="389"/>
    </location>
</feature>
<dbReference type="PANTHER" id="PTHR32024:SF2">
    <property type="entry name" value="TRK SYSTEM POTASSIUM UPTAKE PROTEIN TRKG-RELATED"/>
    <property type="match status" value="1"/>
</dbReference>
<dbReference type="EMBL" id="KF901129">
    <property type="protein sequence ID" value="AIF19087.1"/>
    <property type="molecule type" value="Genomic_DNA"/>
</dbReference>
<comment type="subcellular location">
    <subcellularLocation>
        <location evidence="1">Cell inner membrane</location>
        <topology evidence="1">Multi-pass membrane protein</topology>
    </subcellularLocation>
</comment>
<keyword evidence="9 12" id="KW-1133">Transmembrane helix</keyword>
<evidence type="ECO:0000256" key="8">
    <source>
        <dbReference type="ARBA" id="ARBA00022958"/>
    </source>
</evidence>
<protein>
    <submittedName>
        <fullName evidence="13">Cation transporter (TrkH)</fullName>
    </submittedName>
</protein>
<feature type="transmembrane region" description="Helical" evidence="12">
    <location>
        <begin position="488"/>
        <end position="512"/>
    </location>
</feature>
<comment type="similarity">
    <text evidence="2">Belongs to the TrkH potassium transport family.</text>
</comment>
<accession>A0A075HX06</accession>
<evidence type="ECO:0000313" key="13">
    <source>
        <dbReference type="EMBL" id="AIF19087.1"/>
    </source>
</evidence>
<evidence type="ECO:0000256" key="1">
    <source>
        <dbReference type="ARBA" id="ARBA00004429"/>
    </source>
</evidence>
<dbReference type="PANTHER" id="PTHR32024">
    <property type="entry name" value="TRK SYSTEM POTASSIUM UPTAKE PROTEIN TRKG-RELATED"/>
    <property type="match status" value="1"/>
</dbReference>
<feature type="transmembrane region" description="Helical" evidence="12">
    <location>
        <begin position="37"/>
        <end position="55"/>
    </location>
</feature>
<evidence type="ECO:0000256" key="7">
    <source>
        <dbReference type="ARBA" id="ARBA00022692"/>
    </source>
</evidence>
<evidence type="ECO:0000256" key="6">
    <source>
        <dbReference type="ARBA" id="ARBA00022538"/>
    </source>
</evidence>
<dbReference type="Pfam" id="PF02386">
    <property type="entry name" value="TrkH"/>
    <property type="match status" value="1"/>
</dbReference>
<feature type="transmembrane region" description="Helical" evidence="12">
    <location>
        <begin position="274"/>
        <end position="295"/>
    </location>
</feature>
<proteinExistence type="inferred from homology"/>
<feature type="transmembrane region" description="Helical" evidence="12">
    <location>
        <begin position="216"/>
        <end position="236"/>
    </location>
</feature>
<keyword evidence="6" id="KW-0633">Potassium transport</keyword>
<dbReference type="InterPro" id="IPR003445">
    <property type="entry name" value="Cat_transpt"/>
</dbReference>
<feature type="transmembrane region" description="Helical" evidence="12">
    <location>
        <begin position="170"/>
        <end position="195"/>
    </location>
</feature>
<keyword evidence="4" id="KW-1003">Cell membrane</keyword>
<evidence type="ECO:0000256" key="3">
    <source>
        <dbReference type="ARBA" id="ARBA00022448"/>
    </source>
</evidence>
<dbReference type="InterPro" id="IPR004772">
    <property type="entry name" value="TrkH"/>
</dbReference>
<keyword evidence="5" id="KW-0997">Cell inner membrane</keyword>
<keyword evidence="8" id="KW-0630">Potassium</keyword>
<feature type="transmembrane region" description="Helical" evidence="12">
    <location>
        <begin position="75"/>
        <end position="95"/>
    </location>
</feature>
<dbReference type="GO" id="GO:0005886">
    <property type="term" value="C:plasma membrane"/>
    <property type="evidence" value="ECO:0007669"/>
    <property type="project" value="UniProtKB-SubCell"/>
</dbReference>
<dbReference type="PIRSF" id="PIRSF006247">
    <property type="entry name" value="TrkH"/>
    <property type="match status" value="1"/>
</dbReference>
<reference evidence="13" key="1">
    <citation type="journal article" date="2014" name="Genome Biol. Evol.">
        <title>Pangenome evidence for extensive interdomain horizontal transfer affecting lineage core and shell genes in uncultured planktonic thaumarchaeota and euryarchaeota.</title>
        <authorList>
            <person name="Deschamps P."/>
            <person name="Zivanovic Y."/>
            <person name="Moreira D."/>
            <person name="Rodriguez-Valera F."/>
            <person name="Lopez-Garcia P."/>
        </authorList>
    </citation>
    <scope>NUCLEOTIDE SEQUENCE</scope>
</reference>
<keyword evidence="7 12" id="KW-0812">Transmembrane</keyword>
<gene>
    <name evidence="13" type="primary">trkH</name>
</gene>
<evidence type="ECO:0000256" key="12">
    <source>
        <dbReference type="SAM" id="Phobius"/>
    </source>
</evidence>
<name>A0A075HX06_9EURY</name>